<organism evidence="1 2">
    <name type="scientific">Blastococcus brunescens</name>
    <dbReference type="NCBI Taxonomy" id="1564165"/>
    <lineage>
        <taxon>Bacteria</taxon>
        <taxon>Bacillati</taxon>
        <taxon>Actinomycetota</taxon>
        <taxon>Actinomycetes</taxon>
        <taxon>Geodermatophilales</taxon>
        <taxon>Geodermatophilaceae</taxon>
        <taxon>Blastococcus</taxon>
    </lineage>
</organism>
<dbReference type="EMBL" id="CP141261">
    <property type="protein sequence ID" value="WRL62900.1"/>
    <property type="molecule type" value="Genomic_DNA"/>
</dbReference>
<reference evidence="1 2" key="1">
    <citation type="submission" date="2023-12" db="EMBL/GenBank/DDBJ databases">
        <title>Blastococcus brunescens sp. nov., an actonobacterium isolated from sandstone collected in sahara desert.</title>
        <authorList>
            <person name="Gtari M."/>
            <person name="Ghodhbane F."/>
        </authorList>
    </citation>
    <scope>NUCLEOTIDE SEQUENCE [LARGE SCALE GENOMIC DNA]</scope>
    <source>
        <strain evidence="1 2">BMG 8361</strain>
    </source>
</reference>
<sequence>MRVDVLTEQLLAPVPGGTGRYTAEVCRALAAGAPPGCSVHGWTAWHRDVSAAAVPGLPLPAGSRCRAVR</sequence>
<name>A0ABZ1AWL5_9ACTN</name>
<evidence type="ECO:0008006" key="3">
    <source>
        <dbReference type="Google" id="ProtNLM"/>
    </source>
</evidence>
<dbReference type="RefSeq" id="WP_324274249.1">
    <property type="nucleotide sequence ID" value="NZ_CP141261.1"/>
</dbReference>
<dbReference type="Proteomes" id="UP001324287">
    <property type="component" value="Chromosome"/>
</dbReference>
<keyword evidence="2" id="KW-1185">Reference proteome</keyword>
<evidence type="ECO:0000313" key="1">
    <source>
        <dbReference type="EMBL" id="WRL62900.1"/>
    </source>
</evidence>
<gene>
    <name evidence="1" type="ORF">U6N30_23990</name>
</gene>
<protein>
    <recommendedName>
        <fullName evidence="3">Glycosyltransferase family 1 protein</fullName>
    </recommendedName>
</protein>
<evidence type="ECO:0000313" key="2">
    <source>
        <dbReference type="Proteomes" id="UP001324287"/>
    </source>
</evidence>
<accession>A0ABZ1AWL5</accession>
<proteinExistence type="predicted"/>